<dbReference type="Pfam" id="PF00689">
    <property type="entry name" value="Cation_ATPase_C"/>
    <property type="match status" value="1"/>
</dbReference>
<dbReference type="NCBIfam" id="TIGR01116">
    <property type="entry name" value="ATPase-IIA1_Ca"/>
    <property type="match status" value="1"/>
</dbReference>
<dbReference type="InterPro" id="IPR006068">
    <property type="entry name" value="ATPase_P-typ_cation-transptr_C"/>
</dbReference>
<keyword evidence="12" id="KW-0067">ATP-binding</keyword>
<dbReference type="Gene3D" id="2.70.150.10">
    <property type="entry name" value="Calcium-transporting ATPase, cytoplasmic transduction domain A"/>
    <property type="match status" value="1"/>
</dbReference>
<feature type="transmembrane region" description="Helical" evidence="19">
    <location>
        <begin position="901"/>
        <end position="920"/>
    </location>
</feature>
<keyword evidence="15 19" id="KW-1133">Transmembrane helix</keyword>
<dbReference type="InterPro" id="IPR005782">
    <property type="entry name" value="P-type_ATPase_IIA"/>
</dbReference>
<keyword evidence="7" id="KW-0109">Calcium transport</keyword>
<keyword evidence="4" id="KW-0813">Transport</keyword>
<dbReference type="Pfam" id="PF00122">
    <property type="entry name" value="E1-E2_ATPase"/>
    <property type="match status" value="1"/>
</dbReference>
<keyword evidence="17 19" id="KW-0472">Membrane</keyword>
<keyword evidence="16" id="KW-0406">Ion transport</keyword>
<dbReference type="Gene3D" id="3.40.1110.10">
    <property type="entry name" value="Calcium-transporting ATPase, cytoplasmic domain N"/>
    <property type="match status" value="1"/>
</dbReference>
<feature type="transmembrane region" description="Helical" evidence="19">
    <location>
        <begin position="862"/>
        <end position="881"/>
    </location>
</feature>
<evidence type="ECO:0000256" key="5">
    <source>
        <dbReference type="ARBA" id="ARBA00022475"/>
    </source>
</evidence>
<dbReference type="Pfam" id="PF13246">
    <property type="entry name" value="Cation_ATPase"/>
    <property type="match status" value="1"/>
</dbReference>
<dbReference type="Gene3D" id="3.40.50.1000">
    <property type="entry name" value="HAD superfamily/HAD-like"/>
    <property type="match status" value="1"/>
</dbReference>
<reference evidence="21 22" key="1">
    <citation type="submission" date="2020-12" db="EMBL/GenBank/DDBJ databases">
        <title>WGS of Thermoactinomyces spp.</title>
        <authorList>
            <person name="Cheng K."/>
        </authorList>
    </citation>
    <scope>NUCLEOTIDE SEQUENCE [LARGE SCALE GENOMIC DNA]</scope>
    <source>
        <strain evidence="22">CICC 10671\DSM 43846</strain>
    </source>
</reference>
<dbReference type="SUPFAM" id="SSF81665">
    <property type="entry name" value="Calcium ATPase, transmembrane domain M"/>
    <property type="match status" value="1"/>
</dbReference>
<dbReference type="InterPro" id="IPR004014">
    <property type="entry name" value="ATPase_P-typ_cation-transptr_N"/>
</dbReference>
<comment type="catalytic activity">
    <reaction evidence="18">
        <text>Ca(2+)(in) + ATP + H2O = Ca(2+)(out) + ADP + phosphate + H(+)</text>
        <dbReference type="Rhea" id="RHEA:18105"/>
        <dbReference type="ChEBI" id="CHEBI:15377"/>
        <dbReference type="ChEBI" id="CHEBI:15378"/>
        <dbReference type="ChEBI" id="CHEBI:29108"/>
        <dbReference type="ChEBI" id="CHEBI:30616"/>
        <dbReference type="ChEBI" id="CHEBI:43474"/>
        <dbReference type="ChEBI" id="CHEBI:456216"/>
        <dbReference type="EC" id="7.2.2.10"/>
    </reaction>
</comment>
<keyword evidence="10" id="KW-0547">Nucleotide-binding</keyword>
<dbReference type="PANTHER" id="PTHR43294">
    <property type="entry name" value="SODIUM/POTASSIUM-TRANSPORTING ATPASE SUBUNIT ALPHA"/>
    <property type="match status" value="1"/>
</dbReference>
<dbReference type="SFLD" id="SFLDG00002">
    <property type="entry name" value="C1.7:_P-type_atpase_like"/>
    <property type="match status" value="1"/>
</dbReference>
<dbReference type="InterPro" id="IPR018303">
    <property type="entry name" value="ATPase_P-typ_P_site"/>
</dbReference>
<dbReference type="PANTHER" id="PTHR43294:SF21">
    <property type="entry name" value="CATION TRANSPORTING ATPASE"/>
    <property type="match status" value="1"/>
</dbReference>
<evidence type="ECO:0000256" key="2">
    <source>
        <dbReference type="ARBA" id="ARBA00005675"/>
    </source>
</evidence>
<dbReference type="PRINTS" id="PR00120">
    <property type="entry name" value="HATPASE"/>
</dbReference>
<dbReference type="CDD" id="cd02089">
    <property type="entry name" value="P-type_ATPase_Ca_prok"/>
    <property type="match status" value="1"/>
</dbReference>
<feature type="transmembrane region" description="Helical" evidence="19">
    <location>
        <begin position="935"/>
        <end position="955"/>
    </location>
</feature>
<name>A0A8I1A3R1_THEIN</name>
<accession>A0A8I1A3R1</accession>
<dbReference type="EC" id="7.2.2.10" evidence="3"/>
<dbReference type="GO" id="GO:0005886">
    <property type="term" value="C:plasma membrane"/>
    <property type="evidence" value="ECO:0007669"/>
    <property type="project" value="UniProtKB-SubCell"/>
</dbReference>
<evidence type="ECO:0000256" key="9">
    <source>
        <dbReference type="ARBA" id="ARBA00022723"/>
    </source>
</evidence>
<protein>
    <recommendedName>
        <fullName evidence="3">P-type Ca(2+) transporter</fullName>
        <ecNumber evidence="3">7.2.2.10</ecNumber>
    </recommendedName>
</protein>
<dbReference type="InterPro" id="IPR036412">
    <property type="entry name" value="HAD-like_sf"/>
</dbReference>
<dbReference type="GO" id="GO:0006883">
    <property type="term" value="P:intracellular sodium ion homeostasis"/>
    <property type="evidence" value="ECO:0007669"/>
    <property type="project" value="TreeGrafter"/>
</dbReference>
<evidence type="ECO:0000256" key="8">
    <source>
        <dbReference type="ARBA" id="ARBA00022692"/>
    </source>
</evidence>
<feature type="transmembrane region" description="Helical" evidence="19">
    <location>
        <begin position="832"/>
        <end position="856"/>
    </location>
</feature>
<evidence type="ECO:0000256" key="4">
    <source>
        <dbReference type="ARBA" id="ARBA00022448"/>
    </source>
</evidence>
<keyword evidence="11" id="KW-0106">Calcium</keyword>
<dbReference type="FunFam" id="3.40.50.1000:FF:000028">
    <property type="entry name" value="Calcium-transporting P-type ATPase, putative"/>
    <property type="match status" value="1"/>
</dbReference>
<dbReference type="GO" id="GO:0030007">
    <property type="term" value="P:intracellular potassium ion homeostasis"/>
    <property type="evidence" value="ECO:0007669"/>
    <property type="project" value="TreeGrafter"/>
</dbReference>
<evidence type="ECO:0000256" key="7">
    <source>
        <dbReference type="ARBA" id="ARBA00022568"/>
    </source>
</evidence>
<dbReference type="FunFam" id="1.20.1110.10:FF:000065">
    <property type="entry name" value="Sarcoplasmic/endoplasmic reticulum calcium ATPase 1"/>
    <property type="match status" value="1"/>
</dbReference>
<comment type="caution">
    <text evidence="21">The sequence shown here is derived from an EMBL/GenBank/DDBJ whole genome shotgun (WGS) entry which is preliminary data.</text>
</comment>
<feature type="transmembrane region" description="Helical" evidence="19">
    <location>
        <begin position="759"/>
        <end position="779"/>
    </location>
</feature>
<dbReference type="SMART" id="SM00831">
    <property type="entry name" value="Cation_ATPase_N"/>
    <property type="match status" value="1"/>
</dbReference>
<sequence>MTYVSSFIPVSKVITLFHFTTSWFRRKSDCPVQVCLTARLNTLKVIVPEKGGRILAEQGRWIDWETEEVASHFQVNPSVGLREKEAQERLKQTGPNQLSEGEKSSLFALFIDQFKDFMVLVLLAATLISGLLGEYTDAVAIIAIIILNAGLGFFQEMRAEKSLQALKKLSAPAAKVKRDGEWKKIEASRLVPGDIVSVESGDRIPADVRWIHTESLYVEESALTGESVPVKKQSEALLRQDVAIGDRKNMGYMGTMAVRGSGTGIVVSTGMATEMGRIAHLIETAEGADTPLKRRLEQLGKVLIVVSLILTAMVVVTGIIHGHDVYQMFLAGVSLAVAAIPEGLPAIVTIALALGVQRMIKRQAIVRKLPSVETLGCATVICSDKTGTLTQNKMMVTHIWADQVLFQVTGNGYDPEGDILLEKTKVNVQKWDSLKRLMEIAALCNNAAFIQKSKKGLLNKKNQWELDGDPTEGALLVVAKKAGLDRNHLDKTWERVKEYPFDSERKMMSVWVKQAGKHFLFSKGAPDVLLNKCTHLLVDGKVVPLTETKRKKIMQMNEQLAAKALRNLAFAYREIKPKPVNTDLKDWQMEQRLIFVGLTGMMDPPRPGVKEAIQQSRQAGIKTVMITGDHQATAEAIATELKIKRPGGLTLTGQDLYNMKDEEFIRIVNDVDVYARVSPEHKLRIVKALQKKGHVVAMTGDGVNDAPAIKAADIGIAMGGMGTDVSKEASSLILADDNFATIVAAVEEGRNIYENIRKFISYLLASNVGEILIMFLAMLASLPLPLVPIQILWVNLVTDGLPAMALGVDPAEENAMQRPPRDSRESIFARGVGWKIVTRGLFIGVCSLAAFWISYIETPENLVRAQTVAFATLVLSQLIYVFDCRSQGTIFQRTPLDNPMLVLAVLSSVVLLLGVIYYPPLGPVFHTVPLGLREWILVTVTSTMPVILAGLFDVLRTFFFRRPVKTVVQR</sequence>
<evidence type="ECO:0000313" key="21">
    <source>
        <dbReference type="EMBL" id="MBH8594244.1"/>
    </source>
</evidence>
<evidence type="ECO:0000256" key="6">
    <source>
        <dbReference type="ARBA" id="ARBA00022553"/>
    </source>
</evidence>
<evidence type="ECO:0000259" key="20">
    <source>
        <dbReference type="SMART" id="SM00831"/>
    </source>
</evidence>
<keyword evidence="9" id="KW-0479">Metal-binding</keyword>
<feature type="domain" description="Cation-transporting P-type ATPase N-terminal" evidence="20">
    <location>
        <begin position="60"/>
        <end position="134"/>
    </location>
</feature>
<dbReference type="GO" id="GO:1990573">
    <property type="term" value="P:potassium ion import across plasma membrane"/>
    <property type="evidence" value="ECO:0007669"/>
    <property type="project" value="TreeGrafter"/>
</dbReference>
<keyword evidence="14" id="KW-1278">Translocase</keyword>
<dbReference type="InterPro" id="IPR008250">
    <property type="entry name" value="ATPase_P-typ_transduc_dom_A_sf"/>
</dbReference>
<dbReference type="InterPro" id="IPR044492">
    <property type="entry name" value="P_typ_ATPase_HD_dom"/>
</dbReference>
<dbReference type="GO" id="GO:0046872">
    <property type="term" value="F:metal ion binding"/>
    <property type="evidence" value="ECO:0007669"/>
    <property type="project" value="UniProtKB-KW"/>
</dbReference>
<dbReference type="NCBIfam" id="TIGR01494">
    <property type="entry name" value="ATPase_P-type"/>
    <property type="match status" value="3"/>
</dbReference>
<dbReference type="GO" id="GO:0005524">
    <property type="term" value="F:ATP binding"/>
    <property type="evidence" value="ECO:0007669"/>
    <property type="project" value="UniProtKB-KW"/>
</dbReference>
<comment type="subcellular location">
    <subcellularLocation>
        <location evidence="1">Cell membrane</location>
        <topology evidence="1">Multi-pass membrane protein</topology>
    </subcellularLocation>
</comment>
<dbReference type="SFLD" id="SFLDS00003">
    <property type="entry name" value="Haloacid_Dehalogenase"/>
    <property type="match status" value="1"/>
</dbReference>
<evidence type="ECO:0000256" key="16">
    <source>
        <dbReference type="ARBA" id="ARBA00023065"/>
    </source>
</evidence>
<evidence type="ECO:0000256" key="1">
    <source>
        <dbReference type="ARBA" id="ARBA00004651"/>
    </source>
</evidence>
<dbReference type="GO" id="GO:0005388">
    <property type="term" value="F:P-type calcium transporter activity"/>
    <property type="evidence" value="ECO:0007669"/>
    <property type="project" value="UniProtKB-EC"/>
</dbReference>
<dbReference type="AlphaFoldDB" id="A0A8I1A3R1"/>
<dbReference type="SUPFAM" id="SSF56784">
    <property type="entry name" value="HAD-like"/>
    <property type="match status" value="1"/>
</dbReference>
<dbReference type="InterPro" id="IPR050510">
    <property type="entry name" value="Cation_transp_ATPase_P-type"/>
</dbReference>
<keyword evidence="8 19" id="KW-0812">Transmembrane</keyword>
<evidence type="ECO:0000256" key="17">
    <source>
        <dbReference type="ARBA" id="ARBA00023136"/>
    </source>
</evidence>
<dbReference type="Gene3D" id="1.20.1110.10">
    <property type="entry name" value="Calcium-transporting ATPase, transmembrane domain"/>
    <property type="match status" value="1"/>
</dbReference>
<evidence type="ECO:0000256" key="19">
    <source>
        <dbReference type="SAM" id="Phobius"/>
    </source>
</evidence>
<dbReference type="InterPro" id="IPR059000">
    <property type="entry name" value="ATPase_P-type_domA"/>
</dbReference>
<dbReference type="SUPFAM" id="SSF81660">
    <property type="entry name" value="Metal cation-transporting ATPase, ATP-binding domain N"/>
    <property type="match status" value="1"/>
</dbReference>
<feature type="transmembrane region" description="Helical" evidence="19">
    <location>
        <begin position="114"/>
        <end position="132"/>
    </location>
</feature>
<dbReference type="GO" id="GO:1902600">
    <property type="term" value="P:proton transmembrane transport"/>
    <property type="evidence" value="ECO:0007669"/>
    <property type="project" value="TreeGrafter"/>
</dbReference>
<dbReference type="Pfam" id="PF00690">
    <property type="entry name" value="Cation_ATPase_N"/>
    <property type="match status" value="1"/>
</dbReference>
<dbReference type="GO" id="GO:0005391">
    <property type="term" value="F:P-type sodium:potassium-exchanging transporter activity"/>
    <property type="evidence" value="ECO:0007669"/>
    <property type="project" value="TreeGrafter"/>
</dbReference>
<evidence type="ECO:0000256" key="15">
    <source>
        <dbReference type="ARBA" id="ARBA00022989"/>
    </source>
</evidence>
<feature type="transmembrane region" description="Helical" evidence="19">
    <location>
        <begin position="328"/>
        <end position="354"/>
    </location>
</feature>
<evidence type="ECO:0000256" key="13">
    <source>
        <dbReference type="ARBA" id="ARBA00022842"/>
    </source>
</evidence>
<evidence type="ECO:0000256" key="10">
    <source>
        <dbReference type="ARBA" id="ARBA00022741"/>
    </source>
</evidence>
<keyword evidence="22" id="KW-1185">Reference proteome</keyword>
<dbReference type="FunFam" id="2.70.150.10:FF:000016">
    <property type="entry name" value="Calcium-transporting P-type ATPase putative"/>
    <property type="match status" value="1"/>
</dbReference>
<proteinExistence type="inferred from homology"/>
<organism evidence="21 22">
    <name type="scientific">Thermoactinomyces intermedius</name>
    <dbReference type="NCBI Taxonomy" id="2024"/>
    <lineage>
        <taxon>Bacteria</taxon>
        <taxon>Bacillati</taxon>
        <taxon>Bacillota</taxon>
        <taxon>Bacilli</taxon>
        <taxon>Bacillales</taxon>
        <taxon>Thermoactinomycetaceae</taxon>
        <taxon>Thermoactinomyces</taxon>
    </lineage>
</organism>
<keyword evidence="6" id="KW-0597">Phosphoprotein</keyword>
<dbReference type="EMBL" id="JAECVW010000001">
    <property type="protein sequence ID" value="MBH8594244.1"/>
    <property type="molecule type" value="Genomic_DNA"/>
</dbReference>
<evidence type="ECO:0000256" key="18">
    <source>
        <dbReference type="ARBA" id="ARBA00048694"/>
    </source>
</evidence>
<dbReference type="InterPro" id="IPR001757">
    <property type="entry name" value="P_typ_ATPase"/>
</dbReference>
<evidence type="ECO:0000256" key="14">
    <source>
        <dbReference type="ARBA" id="ARBA00022967"/>
    </source>
</evidence>
<dbReference type="InterPro" id="IPR023299">
    <property type="entry name" value="ATPase_P-typ_cyto_dom_N"/>
</dbReference>
<evidence type="ECO:0000256" key="3">
    <source>
        <dbReference type="ARBA" id="ARBA00012790"/>
    </source>
</evidence>
<dbReference type="SFLD" id="SFLDF00027">
    <property type="entry name" value="p-type_atpase"/>
    <property type="match status" value="1"/>
</dbReference>
<dbReference type="PROSITE" id="PS00154">
    <property type="entry name" value="ATPASE_E1_E2"/>
    <property type="match status" value="1"/>
</dbReference>
<feature type="transmembrane region" description="Helical" evidence="19">
    <location>
        <begin position="791"/>
        <end position="811"/>
    </location>
</feature>
<keyword evidence="13" id="KW-0460">Magnesium</keyword>
<evidence type="ECO:0000313" key="22">
    <source>
        <dbReference type="Proteomes" id="UP000633619"/>
    </source>
</evidence>
<evidence type="ECO:0000256" key="11">
    <source>
        <dbReference type="ARBA" id="ARBA00022837"/>
    </source>
</evidence>
<dbReference type="GO" id="GO:0036376">
    <property type="term" value="P:sodium ion export across plasma membrane"/>
    <property type="evidence" value="ECO:0007669"/>
    <property type="project" value="TreeGrafter"/>
</dbReference>
<dbReference type="GO" id="GO:0016887">
    <property type="term" value="F:ATP hydrolysis activity"/>
    <property type="evidence" value="ECO:0007669"/>
    <property type="project" value="InterPro"/>
</dbReference>
<gene>
    <name evidence="21" type="ORF">I8U20_02765</name>
</gene>
<dbReference type="Proteomes" id="UP000633619">
    <property type="component" value="Unassembled WGS sequence"/>
</dbReference>
<evidence type="ECO:0000256" key="12">
    <source>
        <dbReference type="ARBA" id="ARBA00022840"/>
    </source>
</evidence>
<dbReference type="InterPro" id="IPR023214">
    <property type="entry name" value="HAD_sf"/>
</dbReference>
<dbReference type="FunFam" id="3.40.50.1000:FF:000001">
    <property type="entry name" value="Phospholipid-transporting ATPase IC"/>
    <property type="match status" value="1"/>
</dbReference>
<feature type="transmembrane region" description="Helical" evidence="19">
    <location>
        <begin position="302"/>
        <end position="322"/>
    </location>
</feature>
<dbReference type="PRINTS" id="PR00119">
    <property type="entry name" value="CATATPASE"/>
</dbReference>
<keyword evidence="5" id="KW-1003">Cell membrane</keyword>
<dbReference type="SUPFAM" id="SSF81653">
    <property type="entry name" value="Calcium ATPase, transduction domain A"/>
    <property type="match status" value="1"/>
</dbReference>
<dbReference type="InterPro" id="IPR023298">
    <property type="entry name" value="ATPase_P-typ_TM_dom_sf"/>
</dbReference>
<comment type="similarity">
    <text evidence="2">Belongs to the cation transport ATPase (P-type) (TC 3.A.3) family. Type IIA subfamily.</text>
</comment>